<dbReference type="Proteomes" id="UP001501183">
    <property type="component" value="Unassembled WGS sequence"/>
</dbReference>
<name>A0ABP8P6X9_9NOCA</name>
<dbReference type="PANTHER" id="PTHR30348:SF4">
    <property type="entry name" value="DUF72 DOMAIN-CONTAINING PROTEIN"/>
    <property type="match status" value="1"/>
</dbReference>
<evidence type="ECO:0000313" key="2">
    <source>
        <dbReference type="Proteomes" id="UP001501183"/>
    </source>
</evidence>
<protein>
    <submittedName>
        <fullName evidence="1">DUF72 domain-containing protein</fullName>
    </submittedName>
</protein>
<sequence>MARIRVGISGWVYPGWRGDFYPSGLPHRRELAYAAARVSSIEVNASFYALGRPQTYARWRAETPDDFVFAVKGSRYVTHVRRLADTRAALANFFASGLLALGSKLGPVLWQLPPTLPLDPDAFDAFLRALPRTTTALAALAAHHDTKLPAERALTVAAAVLPVRHAVEVRHPTFTAPEAAALAERHGVALVVADTAGRYPRIDGCTGDFGYVRLHGDTVLYGGGYDDRALDAWAERISGWAAQGRDVYAYFDNDAAGRAPFDAMALQRRLGCGPAAPDTG</sequence>
<dbReference type="RefSeq" id="WP_345347322.1">
    <property type="nucleotide sequence ID" value="NZ_BAABFB010000050.1"/>
</dbReference>
<dbReference type="EMBL" id="BAABFB010000050">
    <property type="protein sequence ID" value="GAA4482881.1"/>
    <property type="molecule type" value="Genomic_DNA"/>
</dbReference>
<keyword evidence="2" id="KW-1185">Reference proteome</keyword>
<reference evidence="2" key="1">
    <citation type="journal article" date="2019" name="Int. J. Syst. Evol. Microbiol.">
        <title>The Global Catalogue of Microorganisms (GCM) 10K type strain sequencing project: providing services to taxonomists for standard genome sequencing and annotation.</title>
        <authorList>
            <consortium name="The Broad Institute Genomics Platform"/>
            <consortium name="The Broad Institute Genome Sequencing Center for Infectious Disease"/>
            <person name="Wu L."/>
            <person name="Ma J."/>
        </authorList>
    </citation>
    <scope>NUCLEOTIDE SEQUENCE [LARGE SCALE GENOMIC DNA]</scope>
    <source>
        <strain evidence="2">JCM 32206</strain>
    </source>
</reference>
<dbReference type="InterPro" id="IPR036520">
    <property type="entry name" value="UPF0759_sf"/>
</dbReference>
<accession>A0ABP8P6X9</accession>
<proteinExistence type="predicted"/>
<dbReference type="PANTHER" id="PTHR30348">
    <property type="entry name" value="UNCHARACTERIZED PROTEIN YECE"/>
    <property type="match status" value="1"/>
</dbReference>
<comment type="caution">
    <text evidence="1">The sequence shown here is derived from an EMBL/GenBank/DDBJ whole genome shotgun (WGS) entry which is preliminary data.</text>
</comment>
<organism evidence="1 2">
    <name type="scientific">Rhodococcus olei</name>
    <dbReference type="NCBI Taxonomy" id="2161675"/>
    <lineage>
        <taxon>Bacteria</taxon>
        <taxon>Bacillati</taxon>
        <taxon>Actinomycetota</taxon>
        <taxon>Actinomycetes</taxon>
        <taxon>Mycobacteriales</taxon>
        <taxon>Nocardiaceae</taxon>
        <taxon>Rhodococcus</taxon>
    </lineage>
</organism>
<dbReference type="InterPro" id="IPR002763">
    <property type="entry name" value="DUF72"/>
</dbReference>
<dbReference type="Gene3D" id="3.20.20.410">
    <property type="entry name" value="Protein of unknown function UPF0759"/>
    <property type="match status" value="1"/>
</dbReference>
<evidence type="ECO:0000313" key="1">
    <source>
        <dbReference type="EMBL" id="GAA4482881.1"/>
    </source>
</evidence>
<gene>
    <name evidence="1" type="ORF">GCM10023094_33700</name>
</gene>
<dbReference type="SUPFAM" id="SSF117396">
    <property type="entry name" value="TM1631-like"/>
    <property type="match status" value="1"/>
</dbReference>
<dbReference type="Pfam" id="PF01904">
    <property type="entry name" value="DUF72"/>
    <property type="match status" value="1"/>
</dbReference>